<dbReference type="EMBL" id="KQ090470">
    <property type="protein sequence ID" value="KMS95431.1"/>
    <property type="molecule type" value="Genomic_DNA"/>
</dbReference>
<gene>
    <name evidence="1" type="ORF">BVRB_008260</name>
</gene>
<sequence length="34" mass="3651">MLHKHHLPATSAQALTILCPATHTLHSPGRPQGQ</sequence>
<dbReference type="Proteomes" id="UP000035740">
    <property type="component" value="Unassembled WGS sequence"/>
</dbReference>
<organism evidence="1 2">
    <name type="scientific">Beta vulgaris subsp. vulgaris</name>
    <name type="common">Beet</name>
    <dbReference type="NCBI Taxonomy" id="3555"/>
    <lineage>
        <taxon>Eukaryota</taxon>
        <taxon>Viridiplantae</taxon>
        <taxon>Streptophyta</taxon>
        <taxon>Embryophyta</taxon>
        <taxon>Tracheophyta</taxon>
        <taxon>Spermatophyta</taxon>
        <taxon>Magnoliopsida</taxon>
        <taxon>eudicotyledons</taxon>
        <taxon>Gunneridae</taxon>
        <taxon>Pentapetalae</taxon>
        <taxon>Caryophyllales</taxon>
        <taxon>Chenopodiaceae</taxon>
        <taxon>Betoideae</taxon>
        <taxon>Beta</taxon>
    </lineage>
</organism>
<reference evidence="1 2" key="1">
    <citation type="journal article" date="2014" name="Nature">
        <title>The genome of the recently domesticated crop plant sugar beet (Beta vulgaris).</title>
        <authorList>
            <person name="Dohm J.C."/>
            <person name="Minoche A.E."/>
            <person name="Holtgrawe D."/>
            <person name="Capella-Gutierrez S."/>
            <person name="Zakrzewski F."/>
            <person name="Tafer H."/>
            <person name="Rupp O."/>
            <person name="Sorensen T.R."/>
            <person name="Stracke R."/>
            <person name="Reinhardt R."/>
            <person name="Goesmann A."/>
            <person name="Kraft T."/>
            <person name="Schulz B."/>
            <person name="Stadler P.F."/>
            <person name="Schmidt T."/>
            <person name="Gabaldon T."/>
            <person name="Lehrach H."/>
            <person name="Weisshaar B."/>
            <person name="Himmelbauer H."/>
        </authorList>
    </citation>
    <scope>NUCLEOTIDE SEQUENCE [LARGE SCALE GENOMIC DNA]</scope>
    <source>
        <tissue evidence="1">Taproot</tissue>
    </source>
</reference>
<dbReference type="AlphaFoldDB" id="A0A0J8B357"/>
<proteinExistence type="predicted"/>
<accession>A0A0J8B357</accession>
<name>A0A0J8B357_BETVV</name>
<keyword evidence="2" id="KW-1185">Reference proteome</keyword>
<dbReference type="Gramene" id="KMS95431">
    <property type="protein sequence ID" value="KMS95431"/>
    <property type="gene ID" value="BVRB_008260"/>
</dbReference>
<evidence type="ECO:0000313" key="2">
    <source>
        <dbReference type="Proteomes" id="UP000035740"/>
    </source>
</evidence>
<protein>
    <submittedName>
        <fullName evidence="1">Uncharacterized protein</fullName>
    </submittedName>
</protein>
<evidence type="ECO:0000313" key="1">
    <source>
        <dbReference type="EMBL" id="KMS95431.1"/>
    </source>
</evidence>